<dbReference type="InterPro" id="IPR006119">
    <property type="entry name" value="Resolv_N"/>
</dbReference>
<dbReference type="EMBL" id="LK932509">
    <property type="protein sequence ID" value="CDS86437.1"/>
    <property type="molecule type" value="Genomic_DNA"/>
</dbReference>
<dbReference type="InterPro" id="IPR038109">
    <property type="entry name" value="DNA_bind_recomb_sf"/>
</dbReference>
<dbReference type="Pfam" id="PF07508">
    <property type="entry name" value="Recombinase"/>
    <property type="match status" value="1"/>
</dbReference>
<dbReference type="PROSITE" id="PS51737">
    <property type="entry name" value="RECOMBINASE_DNA_BIND"/>
    <property type="match status" value="1"/>
</dbReference>
<organism evidence="4">
    <name type="scientific">Clostridioides difficile</name>
    <name type="common">Peptoclostridium difficile</name>
    <dbReference type="NCBI Taxonomy" id="1496"/>
    <lineage>
        <taxon>Bacteria</taxon>
        <taxon>Bacillati</taxon>
        <taxon>Bacillota</taxon>
        <taxon>Clostridia</taxon>
        <taxon>Peptostreptococcales</taxon>
        <taxon>Peptostreptococcaceae</taxon>
        <taxon>Clostridioides</taxon>
    </lineage>
</organism>
<sequence length="505" mass="58481">MSVAIYLRKSRADEEAEKQGEFETLSRHKSTLLKLAKEQNLDVIEIKEELVSGESIIHRPKMLELLKEVEENKYDAVLVMDLDRLGRGDMKDQGIILETFKESKTKIITPRKTYDLTDEFDEEYSEFEAFMARKELKLISRRMQRGRIKSVEEGNFIGTSAPFGYDAVTTGRKERILVPNKDADVVRTIFDLYINEDMGCSKISKYLNNLGIKTATGANWYNSAITNIIKNKVYCGYIQWQKKDYKKSKNPNKIKTVKLRPKDEWIEAKGKHEPLISEITWKKAQNILKKNGHVSYGNQIKNPLAGIVICKNCGRPLVYRPYADHDYIICYHPGCNKSSRFEFIEAAILKSLEDTVKKYQLKASDIDLDKNNKDSNIEFQKRVLKGLETELKELGKQKNKLYDLLERGIYDEDTFIERSNNISSRTEEIKDSIKTVKNRLSTVKKDNSKIIEDIKTVLSLYHDSDSLGKNKLLKSVINKAVYYKSKEQKLDSFELMVHLKLHEDQ</sequence>
<dbReference type="PANTHER" id="PTHR30461:SF23">
    <property type="entry name" value="DNA RECOMBINASE-RELATED"/>
    <property type="match status" value="1"/>
</dbReference>
<gene>
    <name evidence="6" type="ORF">BN1095_500003</name>
    <name evidence="5" type="ORF">BN1096_560138</name>
    <name evidence="4" type="ORF">BN1097_540140</name>
</gene>
<name>A0A069A5N3_CLODI</name>
<dbReference type="SMART" id="SM00857">
    <property type="entry name" value="Resolvase"/>
    <property type="match status" value="1"/>
</dbReference>
<protein>
    <submittedName>
        <fullName evidence="4">Putative site-specific recombinase</fullName>
    </submittedName>
</protein>
<proteinExistence type="predicted"/>
<dbReference type="GO" id="GO:0000150">
    <property type="term" value="F:DNA strand exchange activity"/>
    <property type="evidence" value="ECO:0007669"/>
    <property type="project" value="InterPro"/>
</dbReference>
<evidence type="ECO:0000313" key="5">
    <source>
        <dbReference type="EMBL" id="CDS86437.1"/>
    </source>
</evidence>
<dbReference type="Pfam" id="PF00239">
    <property type="entry name" value="Resolvase"/>
    <property type="match status" value="1"/>
</dbReference>
<dbReference type="InterPro" id="IPR050639">
    <property type="entry name" value="SSR_resolvase"/>
</dbReference>
<feature type="domain" description="Recombinase" evidence="3">
    <location>
        <begin position="162"/>
        <end position="294"/>
    </location>
</feature>
<keyword evidence="1" id="KW-0175">Coiled coil</keyword>
<dbReference type="EMBL" id="LK932392">
    <property type="protein sequence ID" value="CDS85992.1"/>
    <property type="molecule type" value="Genomic_DNA"/>
</dbReference>
<dbReference type="PANTHER" id="PTHR30461">
    <property type="entry name" value="DNA-INVERTASE FROM LAMBDOID PROPHAGE"/>
    <property type="match status" value="1"/>
</dbReference>
<dbReference type="CDD" id="cd00338">
    <property type="entry name" value="Ser_Recombinase"/>
    <property type="match status" value="1"/>
</dbReference>
<dbReference type="Gene3D" id="3.90.1750.20">
    <property type="entry name" value="Putative Large Serine Recombinase, Chain B, Domain 2"/>
    <property type="match status" value="1"/>
</dbReference>
<dbReference type="SUPFAM" id="SSF53041">
    <property type="entry name" value="Resolvase-like"/>
    <property type="match status" value="1"/>
</dbReference>
<dbReference type="AlphaFoldDB" id="A0A069A5N3"/>
<feature type="coiled-coil region" evidence="1">
    <location>
        <begin position="377"/>
        <end position="404"/>
    </location>
</feature>
<evidence type="ECO:0000313" key="6">
    <source>
        <dbReference type="EMBL" id="CDT47310.1"/>
    </source>
</evidence>
<reference evidence="4" key="1">
    <citation type="submission" date="2014-07" db="EMBL/GenBank/DDBJ databases">
        <authorList>
            <person name="Monot Marc"/>
        </authorList>
    </citation>
    <scope>NUCLEOTIDE SEQUENCE</scope>
    <source>
        <strain evidence="6">7032989</strain>
        <strain evidence="4">7032994</strain>
    </source>
</reference>
<evidence type="ECO:0000259" key="3">
    <source>
        <dbReference type="PROSITE" id="PS51737"/>
    </source>
</evidence>
<evidence type="ECO:0000256" key="1">
    <source>
        <dbReference type="SAM" id="Coils"/>
    </source>
</evidence>
<accession>A0A069A5N3</accession>
<dbReference type="InterPro" id="IPR011109">
    <property type="entry name" value="DNA_bind_recombinase_dom"/>
</dbReference>
<dbReference type="GO" id="GO:0003677">
    <property type="term" value="F:DNA binding"/>
    <property type="evidence" value="ECO:0007669"/>
    <property type="project" value="InterPro"/>
</dbReference>
<evidence type="ECO:0000313" key="4">
    <source>
        <dbReference type="EMBL" id="CDS85992.1"/>
    </source>
</evidence>
<dbReference type="EMBL" id="LK933183">
    <property type="protein sequence ID" value="CDT47310.1"/>
    <property type="molecule type" value="Genomic_DNA"/>
</dbReference>
<dbReference type="PROSITE" id="PS51736">
    <property type="entry name" value="RECOMBINASES_3"/>
    <property type="match status" value="1"/>
</dbReference>
<dbReference type="RefSeq" id="WP_011861147.1">
    <property type="nucleotide sequence ID" value="NZ_BBYB01000172.1"/>
</dbReference>
<evidence type="ECO:0000259" key="2">
    <source>
        <dbReference type="PROSITE" id="PS51736"/>
    </source>
</evidence>
<dbReference type="Gene3D" id="3.40.50.1390">
    <property type="entry name" value="Resolvase, N-terminal catalytic domain"/>
    <property type="match status" value="1"/>
</dbReference>
<dbReference type="InterPro" id="IPR036162">
    <property type="entry name" value="Resolvase-like_N_sf"/>
</dbReference>
<dbReference type="KEGG" id="pdf:CD630DERM_12310"/>
<feature type="domain" description="Resolvase/invertase-type recombinase catalytic" evidence="2">
    <location>
        <begin position="2"/>
        <end position="154"/>
    </location>
</feature>